<reference evidence="3" key="1">
    <citation type="journal article" date="2019" name="Int. J. Syst. Evol. Microbiol.">
        <title>The Global Catalogue of Microorganisms (GCM) 10K type strain sequencing project: providing services to taxonomists for standard genome sequencing and annotation.</title>
        <authorList>
            <consortium name="The Broad Institute Genomics Platform"/>
            <consortium name="The Broad Institute Genome Sequencing Center for Infectious Disease"/>
            <person name="Wu L."/>
            <person name="Ma J."/>
        </authorList>
    </citation>
    <scope>NUCLEOTIDE SEQUENCE [LARGE SCALE GENOMIC DNA]</scope>
    <source>
        <strain evidence="3">KACC 13778</strain>
    </source>
</reference>
<accession>A0ABW0MU69</accession>
<evidence type="ECO:0000313" key="2">
    <source>
        <dbReference type="EMBL" id="MFC5491879.1"/>
    </source>
</evidence>
<feature type="chain" id="PRO_5047421731" evidence="1">
    <location>
        <begin position="30"/>
        <end position="728"/>
    </location>
</feature>
<organism evidence="2 3">
    <name type="scientific">Nocardioides caricicola</name>
    <dbReference type="NCBI Taxonomy" id="634770"/>
    <lineage>
        <taxon>Bacteria</taxon>
        <taxon>Bacillati</taxon>
        <taxon>Actinomycetota</taxon>
        <taxon>Actinomycetes</taxon>
        <taxon>Propionibacteriales</taxon>
        <taxon>Nocardioidaceae</taxon>
        <taxon>Nocardioides</taxon>
    </lineage>
</organism>
<protein>
    <submittedName>
        <fullName evidence="2">M64 family metallopeptidase</fullName>
    </submittedName>
</protein>
<dbReference type="Gene3D" id="2.60.120.260">
    <property type="entry name" value="Galactose-binding domain-like"/>
    <property type="match status" value="1"/>
</dbReference>
<feature type="signal peptide" evidence="1">
    <location>
        <begin position="1"/>
        <end position="29"/>
    </location>
</feature>
<dbReference type="RefSeq" id="WP_345177952.1">
    <property type="nucleotide sequence ID" value="NZ_BAABFQ010000006.1"/>
</dbReference>
<keyword evidence="3" id="KW-1185">Reference proteome</keyword>
<dbReference type="Gene3D" id="3.40.390.10">
    <property type="entry name" value="Collagenase (Catalytic Domain)"/>
    <property type="match status" value="1"/>
</dbReference>
<gene>
    <name evidence="2" type="ORF">ACFPKY_02130</name>
</gene>
<dbReference type="InterPro" id="IPR019026">
    <property type="entry name" value="Peptidase_M64_IgA"/>
</dbReference>
<evidence type="ECO:0000313" key="3">
    <source>
        <dbReference type="Proteomes" id="UP001595956"/>
    </source>
</evidence>
<proteinExistence type="predicted"/>
<dbReference type="InterPro" id="IPR024079">
    <property type="entry name" value="MetalloPept_cat_dom_sf"/>
</dbReference>
<keyword evidence="1" id="KW-0732">Signal</keyword>
<sequence>MTSRLSRIGLAPVVLVLLAGALAALPAPAGSSPGSSPGSASASTPVQLVTLDLGPGGRLRVVDAVPAPGARPADSVPAGEDVVTVEVVGTDGRVDFRRRVAVDDTIRAEFPAREGSDRLSHDRVPGPGAFTVALPVGAGDRVRVSSDGETSAAVSLPAQKRAGEPAVVPLPGYPTVDPANRVDVVILGDGYTAAEQADFVADAAAVADGLLDTAPYSTYAGFLNVVGVFAPSAQSGADHPPYQAGCPVGTSYPASCCPDPTAPASGSYRTTRYESSYCYYGIQRLLVPTNEGQVYADASAAYPAWDQLLLVVNDPEYGGSGGGIATSSTDPSGVEVMKHELGHSLLWLDDEYTDDTPGYPGCTDVDRKPDLAPCQANVTDATTRATLKWRRWVDPDTAIPTSAPKPSSVVGLFLGAHYSSDTYYRSCDECLMRYLQRPFGAVAAEQLPVRLYAGGWQGPAGAGSGRIELVEPGSASPSTATPLTLPAGTTQTFSARVLAPAGAGTRVRWLVDGVEVSSTEVGSGRVRLEWVSDGGGHTVQLEATDVAGTLHPTLSQRSLAHATWTIGAGGPRELLANGGFELPLGQGWQRDHVAASARVCRPALARSGECAVRLAASRTTARRLTSRPGPAGVAGDRLTLRAAVDPVDLRADARVVALVTLADGTTQRLTLSGFPRDRDDRRGYLPRETSITLSGQVTNLQVRVQMGRGRGTALVDAVSLLLREGAGG</sequence>
<dbReference type="EMBL" id="JBHSMD010000001">
    <property type="protein sequence ID" value="MFC5491879.1"/>
    <property type="molecule type" value="Genomic_DNA"/>
</dbReference>
<comment type="caution">
    <text evidence="2">The sequence shown here is derived from an EMBL/GenBank/DDBJ whole genome shotgun (WGS) entry which is preliminary data.</text>
</comment>
<dbReference type="Pfam" id="PF09471">
    <property type="entry name" value="Peptidase_M64"/>
    <property type="match status" value="2"/>
</dbReference>
<evidence type="ECO:0000256" key="1">
    <source>
        <dbReference type="SAM" id="SignalP"/>
    </source>
</evidence>
<name>A0ABW0MU69_9ACTN</name>
<dbReference type="Proteomes" id="UP001595956">
    <property type="component" value="Unassembled WGS sequence"/>
</dbReference>